<dbReference type="InterPro" id="IPR014001">
    <property type="entry name" value="Helicase_ATP-bd"/>
</dbReference>
<dbReference type="AlphaFoldDB" id="A0A0F6Z5L9"/>
<dbReference type="RefSeq" id="WP_003862275.1">
    <property type="nucleotide sequence ID" value="NZ_CP011309.1"/>
</dbReference>
<dbReference type="PANTHER" id="PTHR11274:SF0">
    <property type="entry name" value="GENERAL TRANSCRIPTION AND DNA REPAIR FACTOR IIH HELICASE SUBUNIT XPB"/>
    <property type="match status" value="1"/>
</dbReference>
<evidence type="ECO:0000256" key="1">
    <source>
        <dbReference type="ARBA" id="ARBA00022741"/>
    </source>
</evidence>
<keyword evidence="9" id="KW-1185">Reference proteome</keyword>
<dbReference type="Gene3D" id="3.40.50.300">
    <property type="entry name" value="P-loop containing nucleotide triphosphate hydrolases"/>
    <property type="match status" value="2"/>
</dbReference>
<feature type="domain" description="Helicase ATP-binding" evidence="6">
    <location>
        <begin position="431"/>
        <end position="581"/>
    </location>
</feature>
<dbReference type="GO" id="GO:0016787">
    <property type="term" value="F:hydrolase activity"/>
    <property type="evidence" value="ECO:0007669"/>
    <property type="project" value="UniProtKB-KW"/>
</dbReference>
<gene>
    <name evidence="8" type="ORF">YH66_08270</name>
</gene>
<evidence type="ECO:0000259" key="6">
    <source>
        <dbReference type="PROSITE" id="PS51192"/>
    </source>
</evidence>
<dbReference type="HOGENOM" id="CLU_011771_1_0_11"/>
<dbReference type="SUPFAM" id="SSF52540">
    <property type="entry name" value="P-loop containing nucleoside triphosphate hydrolases"/>
    <property type="match status" value="1"/>
</dbReference>
<proteinExistence type="predicted"/>
<dbReference type="PATRIC" id="fig|92706.3.peg.1729"/>
<dbReference type="Pfam" id="PF04851">
    <property type="entry name" value="ResIII"/>
    <property type="match status" value="1"/>
</dbReference>
<dbReference type="Proteomes" id="UP000034037">
    <property type="component" value="Chromosome"/>
</dbReference>
<dbReference type="SMART" id="SM00490">
    <property type="entry name" value="HELICc"/>
    <property type="match status" value="1"/>
</dbReference>
<dbReference type="InterPro" id="IPR050615">
    <property type="entry name" value="ATP-dep_DNA_Helicase"/>
</dbReference>
<sequence>MSEQRLDQLERRLSELEREIAAIRQEIRQERLVLPEPEPVKVDTVIATEATGVNASSGPEAKIALFMERFSGRHDVYARRWTSRKTGKSGWSPATRQGFYSKDTTPKDYLPFTVDTVNAHLRRGGDHIGLYVMLPNDTCKLLACDFDDGTWKQDAAAFVSACTDHGIDALAEISRSGDGAHVWIFFDTPISAMLARRLGFAMLRQAMNSRPDMDMSSYDRFFPAQDTIATRANGSARLGNLIALPLNGDCRARNTAVFADPETWVPFEDPFAALASTAPLATEKIDQILATTQEKFGPEPEHIKRPTRAELKQVKANGETIKLTITNELSVPTEGLPAAVIAEIKHRAVIPNPEFYRRQAQRFSTFGVPRIVIRFAQAEQRLLLPRGLVDDTLRILTLAGYKVSVIWPRQTRKTIDVSFEGELRPMQQEGIDSLKGQRTGVLVAPPGAGKTVMACALIANRKIPTAVIVNRAELISQWRDRLAQYLSIDADSIGQIGAGRRKTTGIIDLITVQSLSRKDSDPKILEQYGQIIVDECHNIAAPGSEAALNQVKAPYWLGLTATPFRSDHMDEIITMQCGPVRHRMEVATDNEQRLIRIHETEFDSEETTEIQDLYNELAVDSARNAQITAEVHKALEAGDRCLVLVNRIAALDALTSSITESGDHTVLVMHGRQTQEERVHLRAQLASLSEKQDPFVLVAMNKVAGEGLDIPSLNTLFLAAPVSFKGLVIQQIGRVTRATGDQNAPPVTATVHDFVDSKIPTLKRMHGRRLRAMQKEGFAISEP</sequence>
<dbReference type="InterPro" id="IPR027417">
    <property type="entry name" value="P-loop_NTPase"/>
</dbReference>
<dbReference type="SMART" id="SM00487">
    <property type="entry name" value="DEXDc"/>
    <property type="match status" value="1"/>
</dbReference>
<evidence type="ECO:0000256" key="4">
    <source>
        <dbReference type="ARBA" id="ARBA00022840"/>
    </source>
</evidence>
<keyword evidence="3 8" id="KW-0347">Helicase</keyword>
<protein>
    <submittedName>
        <fullName evidence="8">Helicase</fullName>
    </submittedName>
</protein>
<evidence type="ECO:0000259" key="7">
    <source>
        <dbReference type="PROSITE" id="PS51194"/>
    </source>
</evidence>
<keyword evidence="5" id="KW-0175">Coiled coil</keyword>
<evidence type="ECO:0000256" key="5">
    <source>
        <dbReference type="SAM" id="Coils"/>
    </source>
</evidence>
<dbReference type="GO" id="GO:0003677">
    <property type="term" value="F:DNA binding"/>
    <property type="evidence" value="ECO:0007669"/>
    <property type="project" value="InterPro"/>
</dbReference>
<dbReference type="EMBL" id="CP011309">
    <property type="protein sequence ID" value="AKF27540.1"/>
    <property type="molecule type" value="Genomic_DNA"/>
</dbReference>
<feature type="coiled-coil region" evidence="5">
    <location>
        <begin position="6"/>
        <end position="33"/>
    </location>
</feature>
<dbReference type="CDD" id="cd18785">
    <property type="entry name" value="SF2_C"/>
    <property type="match status" value="1"/>
</dbReference>
<evidence type="ECO:0000256" key="3">
    <source>
        <dbReference type="ARBA" id="ARBA00022806"/>
    </source>
</evidence>
<accession>A0A0F6Z5L9</accession>
<keyword evidence="1" id="KW-0547">Nucleotide-binding</keyword>
<name>A0A0F6Z5L9_9CORY</name>
<reference evidence="8 9" key="1">
    <citation type="submission" date="2015-04" db="EMBL/GenBank/DDBJ databases">
        <title>Complete Genome Sequence of Brevibacterium flavum ATCC 15168.</title>
        <authorList>
            <person name="Ahn J."/>
            <person name="Park G."/>
            <person name="Jeon W."/>
            <person name="Jang Y."/>
            <person name="Jang M."/>
            <person name="Lee H."/>
            <person name="Lee H."/>
        </authorList>
    </citation>
    <scope>NUCLEOTIDE SEQUENCE [LARGE SCALE GENOMIC DNA]</scope>
    <source>
        <strain evidence="8 9">ATCC 15168</strain>
    </source>
</reference>
<dbReference type="PROSITE" id="PS51192">
    <property type="entry name" value="HELICASE_ATP_BIND_1"/>
    <property type="match status" value="1"/>
</dbReference>
<evidence type="ECO:0000256" key="2">
    <source>
        <dbReference type="ARBA" id="ARBA00022801"/>
    </source>
</evidence>
<evidence type="ECO:0000313" key="8">
    <source>
        <dbReference type="EMBL" id="AKF27540.1"/>
    </source>
</evidence>
<organism evidence="8 9">
    <name type="scientific">[Brevibacterium] flavum</name>
    <dbReference type="NCBI Taxonomy" id="92706"/>
    <lineage>
        <taxon>Bacteria</taxon>
        <taxon>Bacillati</taxon>
        <taxon>Actinomycetota</taxon>
        <taxon>Actinomycetes</taxon>
        <taxon>Mycobacteriales</taxon>
        <taxon>Corynebacteriaceae</taxon>
        <taxon>Corynebacterium</taxon>
    </lineage>
</organism>
<dbReference type="InterPro" id="IPR006935">
    <property type="entry name" value="Helicase/UvrB_N"/>
</dbReference>
<dbReference type="GO" id="GO:0005524">
    <property type="term" value="F:ATP binding"/>
    <property type="evidence" value="ECO:0007669"/>
    <property type="project" value="UniProtKB-KW"/>
</dbReference>
<dbReference type="Pfam" id="PF00271">
    <property type="entry name" value="Helicase_C"/>
    <property type="match status" value="1"/>
</dbReference>
<keyword evidence="4" id="KW-0067">ATP-binding</keyword>
<dbReference type="GO" id="GO:0004386">
    <property type="term" value="F:helicase activity"/>
    <property type="evidence" value="ECO:0007669"/>
    <property type="project" value="UniProtKB-KW"/>
</dbReference>
<keyword evidence="2" id="KW-0378">Hydrolase</keyword>
<feature type="domain" description="Helicase C-terminal" evidence="7">
    <location>
        <begin position="626"/>
        <end position="783"/>
    </location>
</feature>
<dbReference type="CDD" id="cd17926">
    <property type="entry name" value="DEXHc_RE"/>
    <property type="match status" value="1"/>
</dbReference>
<dbReference type="InterPro" id="IPR001650">
    <property type="entry name" value="Helicase_C-like"/>
</dbReference>
<dbReference type="PROSITE" id="PS51194">
    <property type="entry name" value="HELICASE_CTER"/>
    <property type="match status" value="1"/>
</dbReference>
<dbReference type="Pfam" id="PF22548">
    <property type="entry name" value="AEP-TOTE"/>
    <property type="match status" value="1"/>
</dbReference>
<dbReference type="InterPro" id="IPR054347">
    <property type="entry name" value="TOTE_primase"/>
</dbReference>
<evidence type="ECO:0000313" key="9">
    <source>
        <dbReference type="Proteomes" id="UP000034037"/>
    </source>
</evidence>
<dbReference type="PANTHER" id="PTHR11274">
    <property type="entry name" value="RAD25/XP-B DNA REPAIR HELICASE"/>
    <property type="match status" value="1"/>
</dbReference>